<feature type="compositionally biased region" description="Basic and acidic residues" evidence="1">
    <location>
        <begin position="36"/>
        <end position="52"/>
    </location>
</feature>
<dbReference type="AlphaFoldDB" id="A0AAW1VMX2"/>
<gene>
    <name evidence="2" type="ORF">M0R45_000980</name>
</gene>
<evidence type="ECO:0000256" key="1">
    <source>
        <dbReference type="SAM" id="MobiDB-lite"/>
    </source>
</evidence>
<protein>
    <submittedName>
        <fullName evidence="2">Uncharacterized protein</fullName>
    </submittedName>
</protein>
<feature type="region of interest" description="Disordered" evidence="1">
    <location>
        <begin position="1"/>
        <end position="60"/>
    </location>
</feature>
<evidence type="ECO:0000313" key="2">
    <source>
        <dbReference type="EMBL" id="KAK9903747.1"/>
    </source>
</evidence>
<organism evidence="2 3">
    <name type="scientific">Rubus argutus</name>
    <name type="common">Southern blackberry</name>
    <dbReference type="NCBI Taxonomy" id="59490"/>
    <lineage>
        <taxon>Eukaryota</taxon>
        <taxon>Viridiplantae</taxon>
        <taxon>Streptophyta</taxon>
        <taxon>Embryophyta</taxon>
        <taxon>Tracheophyta</taxon>
        <taxon>Spermatophyta</taxon>
        <taxon>Magnoliopsida</taxon>
        <taxon>eudicotyledons</taxon>
        <taxon>Gunneridae</taxon>
        <taxon>Pentapetalae</taxon>
        <taxon>rosids</taxon>
        <taxon>fabids</taxon>
        <taxon>Rosales</taxon>
        <taxon>Rosaceae</taxon>
        <taxon>Rosoideae</taxon>
        <taxon>Rosoideae incertae sedis</taxon>
        <taxon>Rubus</taxon>
    </lineage>
</organism>
<proteinExistence type="predicted"/>
<accession>A0AAW1VMX2</accession>
<dbReference type="EMBL" id="JBEDUW010000210">
    <property type="protein sequence ID" value="KAK9903747.1"/>
    <property type="molecule type" value="Genomic_DNA"/>
</dbReference>
<reference evidence="2 3" key="1">
    <citation type="journal article" date="2023" name="G3 (Bethesda)">
        <title>A chromosome-length genome assembly and annotation of blackberry (Rubus argutus, cv. 'Hillquist').</title>
        <authorList>
            <person name="Bruna T."/>
            <person name="Aryal R."/>
            <person name="Dudchenko O."/>
            <person name="Sargent D.J."/>
            <person name="Mead D."/>
            <person name="Buti M."/>
            <person name="Cavallini A."/>
            <person name="Hytonen T."/>
            <person name="Andres J."/>
            <person name="Pham M."/>
            <person name="Weisz D."/>
            <person name="Mascagni F."/>
            <person name="Usai G."/>
            <person name="Natali L."/>
            <person name="Bassil N."/>
            <person name="Fernandez G.E."/>
            <person name="Lomsadze A."/>
            <person name="Armour M."/>
            <person name="Olukolu B."/>
            <person name="Poorten T."/>
            <person name="Britton C."/>
            <person name="Davik J."/>
            <person name="Ashrafi H."/>
            <person name="Aiden E.L."/>
            <person name="Borodovsky M."/>
            <person name="Worthington M."/>
        </authorList>
    </citation>
    <scope>NUCLEOTIDE SEQUENCE [LARGE SCALE GENOMIC DNA]</scope>
    <source>
        <strain evidence="2">PI 553951</strain>
    </source>
</reference>
<comment type="caution">
    <text evidence="2">The sequence shown here is derived from an EMBL/GenBank/DDBJ whole genome shotgun (WGS) entry which is preliminary data.</text>
</comment>
<evidence type="ECO:0000313" key="3">
    <source>
        <dbReference type="Proteomes" id="UP001457282"/>
    </source>
</evidence>
<feature type="region of interest" description="Disordered" evidence="1">
    <location>
        <begin position="167"/>
        <end position="194"/>
    </location>
</feature>
<dbReference type="Proteomes" id="UP001457282">
    <property type="component" value="Unassembled WGS sequence"/>
</dbReference>
<name>A0AAW1VMX2_RUBAR</name>
<keyword evidence="3" id="KW-1185">Reference proteome</keyword>
<sequence>MGSSSPDPTTPLATPPSRITVPHVKPSHEPFQAESPRWEASKAPTEGKDPEFQKSSPLDSKYIKTEVPEFQMSTPLHTRPIKTERTSEYTRESQEIGDQHTHLVPLFRSCKRSNSPEDVKEVNKLELLELWQKSFSMNLNAVYCQHAAKSCLDKVYDEMSRLRTEKKMLRDRESNQKLENDIFTEKTQAREEKA</sequence>